<evidence type="ECO:0000256" key="2">
    <source>
        <dbReference type="ARBA" id="ARBA00022487"/>
    </source>
</evidence>
<dbReference type="AlphaFoldDB" id="A0A7D9ETA5"/>
<accession>A0A7D9ETA5</accession>
<dbReference type="InterPro" id="IPR002018">
    <property type="entry name" value="CarbesteraseB"/>
</dbReference>
<gene>
    <name evidence="4" type="ORF">PACLA_8A065892</name>
</gene>
<dbReference type="PANTHER" id="PTHR43918:SF4">
    <property type="entry name" value="CARBOXYLIC ESTER HYDROLASE"/>
    <property type="match status" value="1"/>
</dbReference>
<dbReference type="GO" id="GO:0019695">
    <property type="term" value="P:choline metabolic process"/>
    <property type="evidence" value="ECO:0007669"/>
    <property type="project" value="TreeGrafter"/>
</dbReference>
<dbReference type="InterPro" id="IPR029058">
    <property type="entry name" value="AB_hydrolase_fold"/>
</dbReference>
<dbReference type="InterPro" id="IPR050654">
    <property type="entry name" value="AChE-related_enzymes"/>
</dbReference>
<keyword evidence="3" id="KW-0378">Hydrolase</keyword>
<dbReference type="GO" id="GO:0006581">
    <property type="term" value="P:acetylcholine catabolic process"/>
    <property type="evidence" value="ECO:0007669"/>
    <property type="project" value="TreeGrafter"/>
</dbReference>
<dbReference type="OrthoDB" id="5981230at2759"/>
<protein>
    <submittedName>
        <fullName evidence="4">Liver carboxylesterase 1</fullName>
    </submittedName>
</protein>
<evidence type="ECO:0000313" key="5">
    <source>
        <dbReference type="Proteomes" id="UP001152795"/>
    </source>
</evidence>
<dbReference type="Gene3D" id="3.40.50.1820">
    <property type="entry name" value="alpha/beta hydrolase"/>
    <property type="match status" value="1"/>
</dbReference>
<sequence length="186" mass="20466">EMMLIIVVYFLVNVLCEISANQAEVIKTKLGSIRGKIQSSSLSGIRVQKFLNIPYAEAPVGQLRFKKPQPKRPWKGILNSTKDIIACVQPWQSGVTITEDCLILNVWTPFPRSQNASVMVWIHGGAFVSGHSGLYPGPNFVAVGDVILVTINYRLSALGFLTTGDNRIKGTPSKNINFTEFGSLMK</sequence>
<dbReference type="EMBL" id="CACRXK020009145">
    <property type="protein sequence ID" value="CAB4016509.1"/>
    <property type="molecule type" value="Genomic_DNA"/>
</dbReference>
<dbReference type="PANTHER" id="PTHR43918">
    <property type="entry name" value="ACETYLCHOLINESTERASE"/>
    <property type="match status" value="1"/>
</dbReference>
<evidence type="ECO:0000256" key="1">
    <source>
        <dbReference type="ARBA" id="ARBA00005964"/>
    </source>
</evidence>
<dbReference type="GO" id="GO:0005886">
    <property type="term" value="C:plasma membrane"/>
    <property type="evidence" value="ECO:0007669"/>
    <property type="project" value="TreeGrafter"/>
</dbReference>
<dbReference type="GO" id="GO:0003990">
    <property type="term" value="F:acetylcholinesterase activity"/>
    <property type="evidence" value="ECO:0007669"/>
    <property type="project" value="TreeGrafter"/>
</dbReference>
<comment type="similarity">
    <text evidence="1">Belongs to the type-B carboxylesterase/lipase family.</text>
</comment>
<dbReference type="SUPFAM" id="SSF53474">
    <property type="entry name" value="alpha/beta-Hydrolases"/>
    <property type="match status" value="1"/>
</dbReference>
<keyword evidence="2" id="KW-0719">Serine esterase</keyword>
<comment type="caution">
    <text evidence="4">The sequence shown here is derived from an EMBL/GenBank/DDBJ whole genome shotgun (WGS) entry which is preliminary data.</text>
</comment>
<keyword evidence="5" id="KW-1185">Reference proteome</keyword>
<evidence type="ECO:0000256" key="3">
    <source>
        <dbReference type="ARBA" id="ARBA00022801"/>
    </source>
</evidence>
<organism evidence="4 5">
    <name type="scientific">Paramuricea clavata</name>
    <name type="common">Red gorgonian</name>
    <name type="synonym">Violescent sea-whip</name>
    <dbReference type="NCBI Taxonomy" id="317549"/>
    <lineage>
        <taxon>Eukaryota</taxon>
        <taxon>Metazoa</taxon>
        <taxon>Cnidaria</taxon>
        <taxon>Anthozoa</taxon>
        <taxon>Octocorallia</taxon>
        <taxon>Malacalcyonacea</taxon>
        <taxon>Plexauridae</taxon>
        <taxon>Paramuricea</taxon>
    </lineage>
</organism>
<dbReference type="GO" id="GO:0005615">
    <property type="term" value="C:extracellular space"/>
    <property type="evidence" value="ECO:0007669"/>
    <property type="project" value="TreeGrafter"/>
</dbReference>
<name>A0A7D9ETA5_PARCT</name>
<proteinExistence type="inferred from homology"/>
<feature type="non-terminal residue" evidence="4">
    <location>
        <position position="186"/>
    </location>
</feature>
<dbReference type="Pfam" id="PF00135">
    <property type="entry name" value="COesterase"/>
    <property type="match status" value="1"/>
</dbReference>
<reference evidence="4" key="1">
    <citation type="submission" date="2020-04" db="EMBL/GenBank/DDBJ databases">
        <authorList>
            <person name="Alioto T."/>
            <person name="Alioto T."/>
            <person name="Gomez Garrido J."/>
        </authorList>
    </citation>
    <scope>NUCLEOTIDE SEQUENCE</scope>
    <source>
        <strain evidence="4">A484AB</strain>
    </source>
</reference>
<dbReference type="Proteomes" id="UP001152795">
    <property type="component" value="Unassembled WGS sequence"/>
</dbReference>
<evidence type="ECO:0000313" key="4">
    <source>
        <dbReference type="EMBL" id="CAB4016509.1"/>
    </source>
</evidence>